<dbReference type="OrthoDB" id="5642573at2"/>
<dbReference type="Proteomes" id="UP000001868">
    <property type="component" value="Chromosome"/>
</dbReference>
<dbReference type="eggNOG" id="COG2227">
    <property type="taxonomic scope" value="Bacteria"/>
</dbReference>
<dbReference type="STRING" id="450851.PHZ_c0014"/>
<evidence type="ECO:0000313" key="1">
    <source>
        <dbReference type="EMBL" id="ACG76428.1"/>
    </source>
</evidence>
<dbReference type="RefSeq" id="WP_012520576.1">
    <property type="nucleotide sequence ID" value="NC_011144.1"/>
</dbReference>
<dbReference type="EMBL" id="CP000747">
    <property type="protein sequence ID" value="ACG76428.1"/>
    <property type="molecule type" value="Genomic_DNA"/>
</dbReference>
<name>B4RBG8_PHEZH</name>
<dbReference type="PANTHER" id="PTHR43861">
    <property type="entry name" value="TRANS-ACONITATE 2-METHYLTRANSFERASE-RELATED"/>
    <property type="match status" value="1"/>
</dbReference>
<proteinExistence type="predicted"/>
<dbReference type="Pfam" id="PF13489">
    <property type="entry name" value="Methyltransf_23"/>
    <property type="match status" value="1"/>
</dbReference>
<gene>
    <name evidence="1" type="ordered locus">PHZ_c0014</name>
</gene>
<sequence length="241" mass="27312">MSATMTEEERRRLDEIAADSTYGAGANRATIAHSFEVFRRYIRPGPILEMGPAEGYMTGDLASLDEPLTVVEGAKVFCDSIKARWPQIEVVHALFEEFKPKQKFRSIVLGHVLEHVDDPVGILALAREWLTDDGRILAAVPNARSLHRQAAVIMGMLPFEEALNEADHKHGHRRVYNPETFRRDFMQAGLSIEVFGGYWMKPVSNGQIERDWTPEMLQAFMVLGERYPDIAGEIYVVAQRR</sequence>
<dbReference type="KEGG" id="pzu:PHZ_c0014"/>
<accession>B4RBG8</accession>
<evidence type="ECO:0008006" key="3">
    <source>
        <dbReference type="Google" id="ProtNLM"/>
    </source>
</evidence>
<protein>
    <recommendedName>
        <fullName evidence="3">Class I SAM-dependent methyltransferase</fullName>
    </recommendedName>
</protein>
<dbReference type="SUPFAM" id="SSF53335">
    <property type="entry name" value="S-adenosyl-L-methionine-dependent methyltransferases"/>
    <property type="match status" value="1"/>
</dbReference>
<reference evidence="1 2" key="1">
    <citation type="journal article" date="2008" name="BMC Genomics">
        <title>Complete genome of Phenylobacterium zucineum - a novel facultative intracellular bacterium isolated from human erythroleukemia cell line K562.</title>
        <authorList>
            <person name="Luo Y."/>
            <person name="Xu X."/>
            <person name="Ding Z."/>
            <person name="Liu Z."/>
            <person name="Zhang B."/>
            <person name="Yan Z."/>
            <person name="Sun J."/>
            <person name="Hu S."/>
            <person name="Hu X."/>
        </authorList>
    </citation>
    <scope>NUCLEOTIDE SEQUENCE [LARGE SCALE GENOMIC DNA]</scope>
    <source>
        <strain evidence="1 2">HLK1</strain>
    </source>
</reference>
<dbReference type="Gene3D" id="3.40.50.150">
    <property type="entry name" value="Vaccinia Virus protein VP39"/>
    <property type="match status" value="1"/>
</dbReference>
<dbReference type="InterPro" id="IPR029063">
    <property type="entry name" value="SAM-dependent_MTases_sf"/>
</dbReference>
<keyword evidence="2" id="KW-1185">Reference proteome</keyword>
<evidence type="ECO:0000313" key="2">
    <source>
        <dbReference type="Proteomes" id="UP000001868"/>
    </source>
</evidence>
<dbReference type="HOGENOM" id="CLU_100577_0_0_5"/>
<organism evidence="1 2">
    <name type="scientific">Phenylobacterium zucineum (strain HLK1)</name>
    <dbReference type="NCBI Taxonomy" id="450851"/>
    <lineage>
        <taxon>Bacteria</taxon>
        <taxon>Pseudomonadati</taxon>
        <taxon>Pseudomonadota</taxon>
        <taxon>Alphaproteobacteria</taxon>
        <taxon>Caulobacterales</taxon>
        <taxon>Caulobacteraceae</taxon>
        <taxon>Phenylobacterium</taxon>
    </lineage>
</organism>
<dbReference type="AlphaFoldDB" id="B4RBG8"/>